<dbReference type="Proteomes" id="UP000011087">
    <property type="component" value="Unassembled WGS sequence"/>
</dbReference>
<dbReference type="PANTHER" id="PTHR19303">
    <property type="entry name" value="TRANSPOSON"/>
    <property type="match status" value="1"/>
</dbReference>
<dbReference type="Pfam" id="PF03221">
    <property type="entry name" value="HTH_Tnp_Tc5"/>
    <property type="match status" value="1"/>
</dbReference>
<dbReference type="RefSeq" id="XP_005836895.1">
    <property type="nucleotide sequence ID" value="XM_005836838.1"/>
</dbReference>
<reference evidence="4" key="3">
    <citation type="submission" date="2016-03" db="UniProtKB">
        <authorList>
            <consortium name="EnsemblProtists"/>
        </authorList>
    </citation>
    <scope>IDENTIFICATION</scope>
</reference>
<keyword evidence="5" id="KW-1185">Reference proteome</keyword>
<organism evidence="3">
    <name type="scientific">Guillardia theta (strain CCMP2712)</name>
    <name type="common">Cryptophyte</name>
    <dbReference type="NCBI Taxonomy" id="905079"/>
    <lineage>
        <taxon>Eukaryota</taxon>
        <taxon>Cryptophyceae</taxon>
        <taxon>Pyrenomonadales</taxon>
        <taxon>Geminigeraceae</taxon>
        <taxon>Guillardia</taxon>
    </lineage>
</organism>
<dbReference type="SUPFAM" id="SSF46689">
    <property type="entry name" value="Homeodomain-like"/>
    <property type="match status" value="2"/>
</dbReference>
<dbReference type="Gene3D" id="1.10.10.60">
    <property type="entry name" value="Homeodomain-like"/>
    <property type="match status" value="2"/>
</dbReference>
<feature type="domain" description="HTH CENPB-type" evidence="2">
    <location>
        <begin position="73"/>
        <end position="144"/>
    </location>
</feature>
<dbReference type="GO" id="GO:0003677">
    <property type="term" value="F:DNA binding"/>
    <property type="evidence" value="ECO:0007669"/>
    <property type="project" value="UniProtKB-KW"/>
</dbReference>
<evidence type="ECO:0000313" key="3">
    <source>
        <dbReference type="EMBL" id="EKX49915.1"/>
    </source>
</evidence>
<dbReference type="KEGG" id="gtt:GUITHDRAFT_67428"/>
<dbReference type="PaxDb" id="55529-EKX49915"/>
<dbReference type="SMART" id="SM00674">
    <property type="entry name" value="CENPB"/>
    <property type="match status" value="1"/>
</dbReference>
<dbReference type="AlphaFoldDB" id="L1JNZ6"/>
<dbReference type="PROSITE" id="PS51253">
    <property type="entry name" value="HTH_CENPB"/>
    <property type="match status" value="1"/>
</dbReference>
<dbReference type="GO" id="GO:0005634">
    <property type="term" value="C:nucleus"/>
    <property type="evidence" value="ECO:0007669"/>
    <property type="project" value="TreeGrafter"/>
</dbReference>
<reference evidence="3 5" key="1">
    <citation type="journal article" date="2012" name="Nature">
        <title>Algal genomes reveal evolutionary mosaicism and the fate of nucleomorphs.</title>
        <authorList>
            <consortium name="DOE Joint Genome Institute"/>
            <person name="Curtis B.A."/>
            <person name="Tanifuji G."/>
            <person name="Burki F."/>
            <person name="Gruber A."/>
            <person name="Irimia M."/>
            <person name="Maruyama S."/>
            <person name="Arias M.C."/>
            <person name="Ball S.G."/>
            <person name="Gile G.H."/>
            <person name="Hirakawa Y."/>
            <person name="Hopkins J.F."/>
            <person name="Kuo A."/>
            <person name="Rensing S.A."/>
            <person name="Schmutz J."/>
            <person name="Symeonidi A."/>
            <person name="Elias M."/>
            <person name="Eveleigh R.J."/>
            <person name="Herman E.K."/>
            <person name="Klute M.J."/>
            <person name="Nakayama T."/>
            <person name="Obornik M."/>
            <person name="Reyes-Prieto A."/>
            <person name="Armbrust E.V."/>
            <person name="Aves S.J."/>
            <person name="Beiko R.G."/>
            <person name="Coutinho P."/>
            <person name="Dacks J.B."/>
            <person name="Durnford D.G."/>
            <person name="Fast N.M."/>
            <person name="Green B.R."/>
            <person name="Grisdale C.J."/>
            <person name="Hempel F."/>
            <person name="Henrissat B."/>
            <person name="Hoppner M.P."/>
            <person name="Ishida K."/>
            <person name="Kim E."/>
            <person name="Koreny L."/>
            <person name="Kroth P.G."/>
            <person name="Liu Y."/>
            <person name="Malik S.B."/>
            <person name="Maier U.G."/>
            <person name="McRose D."/>
            <person name="Mock T."/>
            <person name="Neilson J.A."/>
            <person name="Onodera N.T."/>
            <person name="Poole A.M."/>
            <person name="Pritham E.J."/>
            <person name="Richards T.A."/>
            <person name="Rocap G."/>
            <person name="Roy S.W."/>
            <person name="Sarai C."/>
            <person name="Schaack S."/>
            <person name="Shirato S."/>
            <person name="Slamovits C.H."/>
            <person name="Spencer D.F."/>
            <person name="Suzuki S."/>
            <person name="Worden A.Z."/>
            <person name="Zauner S."/>
            <person name="Barry K."/>
            <person name="Bell C."/>
            <person name="Bharti A.K."/>
            <person name="Crow J.A."/>
            <person name="Grimwood J."/>
            <person name="Kramer R."/>
            <person name="Lindquist E."/>
            <person name="Lucas S."/>
            <person name="Salamov A."/>
            <person name="McFadden G.I."/>
            <person name="Lane C.E."/>
            <person name="Keeling P.J."/>
            <person name="Gray M.W."/>
            <person name="Grigoriev I.V."/>
            <person name="Archibald J.M."/>
        </authorList>
    </citation>
    <scope>NUCLEOTIDE SEQUENCE</scope>
    <source>
        <strain evidence="3 5">CCMP2712</strain>
    </source>
</reference>
<dbReference type="InterPro" id="IPR009057">
    <property type="entry name" value="Homeodomain-like_sf"/>
</dbReference>
<sequence length="144" mass="16546">MSDRGNEKERRRSRLNDVERMEIIEKLQGSSGKSQRAIAREYGVSHVSIIKTLKQQDAIRNRVQNLPDSTRAKTFRASNPSFPAMEDKLFDWIQECQRKGIEVSAAQVKAKAVEIAAQQGAAGTFRASWKWLSNFRRRRNLQNI</sequence>
<keyword evidence="1" id="KW-0238">DNA-binding</keyword>
<reference evidence="5" key="2">
    <citation type="submission" date="2012-11" db="EMBL/GenBank/DDBJ databases">
        <authorList>
            <person name="Kuo A."/>
            <person name="Curtis B.A."/>
            <person name="Tanifuji G."/>
            <person name="Burki F."/>
            <person name="Gruber A."/>
            <person name="Irimia M."/>
            <person name="Maruyama S."/>
            <person name="Arias M.C."/>
            <person name="Ball S.G."/>
            <person name="Gile G.H."/>
            <person name="Hirakawa Y."/>
            <person name="Hopkins J.F."/>
            <person name="Rensing S.A."/>
            <person name="Schmutz J."/>
            <person name="Symeonidi A."/>
            <person name="Elias M."/>
            <person name="Eveleigh R.J."/>
            <person name="Herman E.K."/>
            <person name="Klute M.J."/>
            <person name="Nakayama T."/>
            <person name="Obornik M."/>
            <person name="Reyes-Prieto A."/>
            <person name="Armbrust E.V."/>
            <person name="Aves S.J."/>
            <person name="Beiko R.G."/>
            <person name="Coutinho P."/>
            <person name="Dacks J.B."/>
            <person name="Durnford D.G."/>
            <person name="Fast N.M."/>
            <person name="Green B.R."/>
            <person name="Grisdale C."/>
            <person name="Hempe F."/>
            <person name="Henrissat B."/>
            <person name="Hoppner M.P."/>
            <person name="Ishida K.-I."/>
            <person name="Kim E."/>
            <person name="Koreny L."/>
            <person name="Kroth P.G."/>
            <person name="Liu Y."/>
            <person name="Malik S.-B."/>
            <person name="Maier U.G."/>
            <person name="McRose D."/>
            <person name="Mock T."/>
            <person name="Neilson J.A."/>
            <person name="Onodera N.T."/>
            <person name="Poole A.M."/>
            <person name="Pritham E.J."/>
            <person name="Richards T.A."/>
            <person name="Rocap G."/>
            <person name="Roy S.W."/>
            <person name="Sarai C."/>
            <person name="Schaack S."/>
            <person name="Shirato S."/>
            <person name="Slamovits C.H."/>
            <person name="Spencer D.F."/>
            <person name="Suzuki S."/>
            <person name="Worden A.Z."/>
            <person name="Zauner S."/>
            <person name="Barry K."/>
            <person name="Bell C."/>
            <person name="Bharti A.K."/>
            <person name="Crow J.A."/>
            <person name="Grimwood J."/>
            <person name="Kramer R."/>
            <person name="Lindquist E."/>
            <person name="Lucas S."/>
            <person name="Salamov A."/>
            <person name="McFadden G.I."/>
            <person name="Lane C.E."/>
            <person name="Keeling P.J."/>
            <person name="Gray M.W."/>
            <person name="Grigoriev I.V."/>
            <person name="Archibald J.M."/>
        </authorList>
    </citation>
    <scope>NUCLEOTIDE SEQUENCE</scope>
    <source>
        <strain evidence="5">CCMP2712</strain>
    </source>
</reference>
<evidence type="ECO:0000256" key="1">
    <source>
        <dbReference type="ARBA" id="ARBA00023125"/>
    </source>
</evidence>
<dbReference type="PANTHER" id="PTHR19303:SF73">
    <property type="entry name" value="PROTEIN PDC2"/>
    <property type="match status" value="1"/>
</dbReference>
<dbReference type="OMA" id="YNAGAYP"/>
<dbReference type="GeneID" id="17306598"/>
<dbReference type="OrthoDB" id="9909311at2759"/>
<protein>
    <recommendedName>
        <fullName evidence="2">HTH CENPB-type domain-containing protein</fullName>
    </recommendedName>
</protein>
<proteinExistence type="predicted"/>
<gene>
    <name evidence="3" type="ORF">GUITHDRAFT_67428</name>
</gene>
<evidence type="ECO:0000259" key="2">
    <source>
        <dbReference type="PROSITE" id="PS51253"/>
    </source>
</evidence>
<accession>L1JNZ6</accession>
<feature type="non-terminal residue" evidence="3">
    <location>
        <position position="144"/>
    </location>
</feature>
<dbReference type="EnsemblProtists" id="EKX49915">
    <property type="protein sequence ID" value="EKX49915"/>
    <property type="gene ID" value="GUITHDRAFT_67428"/>
</dbReference>
<dbReference type="InterPro" id="IPR006600">
    <property type="entry name" value="HTH_CenpB_DNA-bd_dom"/>
</dbReference>
<dbReference type="STRING" id="905079.L1JNZ6"/>
<dbReference type="InterPro" id="IPR050863">
    <property type="entry name" value="CenT-Element_Derived"/>
</dbReference>
<evidence type="ECO:0000313" key="4">
    <source>
        <dbReference type="EnsemblProtists" id="EKX49915"/>
    </source>
</evidence>
<evidence type="ECO:0000313" key="5">
    <source>
        <dbReference type="Proteomes" id="UP000011087"/>
    </source>
</evidence>
<dbReference type="EMBL" id="JH992980">
    <property type="protein sequence ID" value="EKX49915.1"/>
    <property type="molecule type" value="Genomic_DNA"/>
</dbReference>
<name>L1JNZ6_GUITC</name>
<dbReference type="HOGENOM" id="CLU_1801549_0_0_1"/>